<evidence type="ECO:0000256" key="4">
    <source>
        <dbReference type="ARBA" id="ARBA00022833"/>
    </source>
</evidence>
<dbReference type="GO" id="GO:0008237">
    <property type="term" value="F:metallopeptidase activity"/>
    <property type="evidence" value="ECO:0007669"/>
    <property type="project" value="UniProtKB-KW"/>
</dbReference>
<evidence type="ECO:0000256" key="5">
    <source>
        <dbReference type="ARBA" id="ARBA00023049"/>
    </source>
</evidence>
<evidence type="ECO:0000313" key="8">
    <source>
        <dbReference type="EMBL" id="PUE60713.1"/>
    </source>
</evidence>
<keyword evidence="9" id="KW-1185">Reference proteome</keyword>
<proteinExistence type="inferred from homology"/>
<comment type="similarity">
    <text evidence="6">Belongs to the UPF0758 family.</text>
</comment>
<evidence type="ECO:0000256" key="1">
    <source>
        <dbReference type="ARBA" id="ARBA00022670"/>
    </source>
</evidence>
<dbReference type="AlphaFoldDB" id="A0A315ESH3"/>
<name>A0A315ESH3_9BURK</name>
<dbReference type="InterPro" id="IPR025657">
    <property type="entry name" value="RadC_JAB"/>
</dbReference>
<dbReference type="PROSITE" id="PS50249">
    <property type="entry name" value="MPN"/>
    <property type="match status" value="1"/>
</dbReference>
<dbReference type="SUPFAM" id="SSF102712">
    <property type="entry name" value="JAB1/MPN domain"/>
    <property type="match status" value="1"/>
</dbReference>
<comment type="caution">
    <text evidence="8">The sequence shown here is derived from an EMBL/GenBank/DDBJ whole genome shotgun (WGS) entry which is preliminary data.</text>
</comment>
<keyword evidence="1" id="KW-0645">Protease</keyword>
<dbReference type="EMBL" id="NESP01000001">
    <property type="protein sequence ID" value="PUE60713.1"/>
    <property type="molecule type" value="Genomic_DNA"/>
</dbReference>
<dbReference type="SUPFAM" id="SSF47781">
    <property type="entry name" value="RuvA domain 2-like"/>
    <property type="match status" value="1"/>
</dbReference>
<dbReference type="InterPro" id="IPR001405">
    <property type="entry name" value="UPF0758"/>
</dbReference>
<dbReference type="PANTHER" id="PTHR30471">
    <property type="entry name" value="DNA REPAIR PROTEIN RADC"/>
    <property type="match status" value="1"/>
</dbReference>
<keyword evidence="5" id="KW-0482">Metalloprotease</keyword>
<dbReference type="Gene3D" id="3.40.140.10">
    <property type="entry name" value="Cytidine Deaminase, domain 2"/>
    <property type="match status" value="1"/>
</dbReference>
<evidence type="ECO:0000256" key="3">
    <source>
        <dbReference type="ARBA" id="ARBA00022801"/>
    </source>
</evidence>
<protein>
    <recommendedName>
        <fullName evidence="7">MPN domain-containing protein</fullName>
    </recommendedName>
</protein>
<sequence>MTIAQLPIEMRPREKLLKHGASALTDTELLALFLRTGIKGKNVFVMAQELLERFKGFAGLIHASAAELKTFKGMGGDAKRSQLVAVLEMARRALTQQLTETTVMNSPNAVKQYLQLELAQLKHEVFAVLFLDAHNRLLSYQPMFRGSLSQTMVYPREVAKTALALGADGVVLAHNHPGGTVKPSQADMKLTRTLQEALALIDVTVRDHIIVAQGKYLSMAEEGLL</sequence>
<evidence type="ECO:0000256" key="2">
    <source>
        <dbReference type="ARBA" id="ARBA00022723"/>
    </source>
</evidence>
<gene>
    <name evidence="8" type="ORF">B9Z44_04575</name>
</gene>
<dbReference type="InterPro" id="IPR037518">
    <property type="entry name" value="MPN"/>
</dbReference>
<accession>A0A315ESH3</accession>
<evidence type="ECO:0000313" key="9">
    <source>
        <dbReference type="Proteomes" id="UP000251341"/>
    </source>
</evidence>
<dbReference type="PANTHER" id="PTHR30471:SF3">
    <property type="entry name" value="UPF0758 PROTEIN YEES-RELATED"/>
    <property type="match status" value="1"/>
</dbReference>
<keyword evidence="4" id="KW-0862">Zinc</keyword>
<dbReference type="GO" id="GO:0006508">
    <property type="term" value="P:proteolysis"/>
    <property type="evidence" value="ECO:0007669"/>
    <property type="project" value="UniProtKB-KW"/>
</dbReference>
<evidence type="ECO:0000259" key="7">
    <source>
        <dbReference type="PROSITE" id="PS50249"/>
    </source>
</evidence>
<evidence type="ECO:0000256" key="6">
    <source>
        <dbReference type="RuleBase" id="RU003797"/>
    </source>
</evidence>
<dbReference type="NCBIfam" id="NF000642">
    <property type="entry name" value="PRK00024.1"/>
    <property type="match status" value="1"/>
</dbReference>
<dbReference type="InterPro" id="IPR010994">
    <property type="entry name" value="RuvA_2-like"/>
</dbReference>
<keyword evidence="2" id="KW-0479">Metal-binding</keyword>
<dbReference type="Proteomes" id="UP000251341">
    <property type="component" value="Unassembled WGS sequence"/>
</dbReference>
<organism evidence="8 9">
    <name type="scientific">Limnohabitans curvus</name>
    <dbReference type="NCBI Taxonomy" id="323423"/>
    <lineage>
        <taxon>Bacteria</taxon>
        <taxon>Pseudomonadati</taxon>
        <taxon>Pseudomonadota</taxon>
        <taxon>Betaproteobacteria</taxon>
        <taxon>Burkholderiales</taxon>
        <taxon>Comamonadaceae</taxon>
        <taxon>Limnohabitans</taxon>
    </lineage>
</organism>
<reference evidence="8 9" key="1">
    <citation type="submission" date="2017-04" db="EMBL/GenBank/DDBJ databases">
        <title>Unexpected and diverse lifestyles within the genus Limnohabitans.</title>
        <authorList>
            <person name="Kasalicky V."/>
            <person name="Mehrshad M."/>
            <person name="Andrei S.-A."/>
            <person name="Salcher M."/>
            <person name="Kratochvilova H."/>
            <person name="Simek K."/>
            <person name="Ghai R."/>
        </authorList>
    </citation>
    <scope>NUCLEOTIDE SEQUENCE [LARGE SCALE GENOMIC DNA]</scope>
    <source>
        <strain evidence="8 9">MWH-C5</strain>
    </source>
</reference>
<keyword evidence="3" id="KW-0378">Hydrolase</keyword>
<dbReference type="Pfam" id="PF04002">
    <property type="entry name" value="RadC"/>
    <property type="match status" value="1"/>
</dbReference>
<dbReference type="RefSeq" id="WP_108402804.1">
    <property type="nucleotide sequence ID" value="NZ_NESP01000001.1"/>
</dbReference>
<feature type="domain" description="MPN" evidence="7">
    <location>
        <begin position="103"/>
        <end position="225"/>
    </location>
</feature>
<dbReference type="GO" id="GO:0046872">
    <property type="term" value="F:metal ion binding"/>
    <property type="evidence" value="ECO:0007669"/>
    <property type="project" value="UniProtKB-KW"/>
</dbReference>
<dbReference type="Pfam" id="PF20582">
    <property type="entry name" value="UPF0758_N"/>
    <property type="match status" value="1"/>
</dbReference>
<dbReference type="CDD" id="cd08071">
    <property type="entry name" value="MPN_DUF2466"/>
    <property type="match status" value="1"/>
</dbReference>
<dbReference type="NCBIfam" id="TIGR00608">
    <property type="entry name" value="radc"/>
    <property type="match status" value="1"/>
</dbReference>
<dbReference type="InterPro" id="IPR046778">
    <property type="entry name" value="UPF0758_N"/>
</dbReference>